<dbReference type="OrthoDB" id="3238658at2"/>
<name>A0A261FVK9_9BIFI</name>
<keyword evidence="4" id="KW-0413">Isomerase</keyword>
<keyword evidence="2" id="KW-0812">Transmembrane</keyword>
<dbReference type="Pfam" id="PF13828">
    <property type="entry name" value="DUF4190"/>
    <property type="match status" value="1"/>
</dbReference>
<dbReference type="GO" id="GO:0016853">
    <property type="term" value="F:isomerase activity"/>
    <property type="evidence" value="ECO:0007669"/>
    <property type="project" value="UniProtKB-KW"/>
</dbReference>
<organism evidence="4 5">
    <name type="scientific">Bifidobacterium lemurum</name>
    <dbReference type="NCBI Taxonomy" id="1603886"/>
    <lineage>
        <taxon>Bacteria</taxon>
        <taxon>Bacillati</taxon>
        <taxon>Actinomycetota</taxon>
        <taxon>Actinomycetes</taxon>
        <taxon>Bifidobacteriales</taxon>
        <taxon>Bifidobacteriaceae</taxon>
        <taxon>Bifidobacterium</taxon>
    </lineage>
</organism>
<evidence type="ECO:0000259" key="3">
    <source>
        <dbReference type="Pfam" id="PF13828"/>
    </source>
</evidence>
<accession>A0A261FVK9</accession>
<dbReference type="EMBL" id="MWWX01000002">
    <property type="protein sequence ID" value="OZG63192.1"/>
    <property type="molecule type" value="Genomic_DNA"/>
</dbReference>
<dbReference type="STRING" id="1603886.GCA_001895165_00973"/>
<comment type="caution">
    <text evidence="4">The sequence shown here is derived from an EMBL/GenBank/DDBJ whole genome shotgun (WGS) entry which is preliminary data.</text>
</comment>
<keyword evidence="2" id="KW-1133">Transmembrane helix</keyword>
<feature type="compositionally biased region" description="Low complexity" evidence="1">
    <location>
        <begin position="53"/>
        <end position="77"/>
    </location>
</feature>
<proteinExistence type="predicted"/>
<dbReference type="Proteomes" id="UP000216352">
    <property type="component" value="Unassembled WGS sequence"/>
</dbReference>
<evidence type="ECO:0000256" key="2">
    <source>
        <dbReference type="SAM" id="Phobius"/>
    </source>
</evidence>
<keyword evidence="2" id="KW-0472">Membrane</keyword>
<dbReference type="InterPro" id="IPR025241">
    <property type="entry name" value="DUF4190"/>
</dbReference>
<feature type="compositionally biased region" description="Low complexity" evidence="1">
    <location>
        <begin position="1"/>
        <end position="16"/>
    </location>
</feature>
<evidence type="ECO:0000313" key="5">
    <source>
        <dbReference type="Proteomes" id="UP000216352"/>
    </source>
</evidence>
<dbReference type="RefSeq" id="WP_072725027.1">
    <property type="nucleotide sequence ID" value="NZ_BDIS01000011.1"/>
</dbReference>
<evidence type="ECO:0000256" key="1">
    <source>
        <dbReference type="SAM" id="MobiDB-lite"/>
    </source>
</evidence>
<keyword evidence="5" id="KW-1185">Reference proteome</keyword>
<reference evidence="4 5" key="1">
    <citation type="journal article" date="2017" name="BMC Genomics">
        <title>Comparative genomic and phylogenomic analyses of the Bifidobacteriaceae family.</title>
        <authorList>
            <person name="Lugli G.A."/>
            <person name="Milani C."/>
            <person name="Turroni F."/>
            <person name="Duranti S."/>
            <person name="Mancabelli L."/>
            <person name="Mangifesta M."/>
            <person name="Ferrario C."/>
            <person name="Modesto M."/>
            <person name="Mattarelli P."/>
            <person name="Jiri K."/>
            <person name="van Sinderen D."/>
            <person name="Ventura M."/>
        </authorList>
    </citation>
    <scope>NUCLEOTIDE SEQUENCE [LARGE SCALE GENOMIC DNA]</scope>
    <source>
        <strain evidence="4 5">DSM 28807</strain>
    </source>
</reference>
<gene>
    <name evidence="4" type="ORF">BLEM_0457</name>
</gene>
<feature type="transmembrane region" description="Helical" evidence="2">
    <location>
        <begin position="173"/>
        <end position="197"/>
    </location>
</feature>
<dbReference type="AlphaFoldDB" id="A0A261FVK9"/>
<evidence type="ECO:0000313" key="4">
    <source>
        <dbReference type="EMBL" id="OZG63192.1"/>
    </source>
</evidence>
<protein>
    <submittedName>
        <fullName evidence="4">Peptidyl-prolyl cis-trans isomerase</fullName>
    </submittedName>
</protein>
<feature type="transmembrane region" description="Helical" evidence="2">
    <location>
        <begin position="137"/>
        <end position="161"/>
    </location>
</feature>
<sequence>MSDTNTSPTPQPSNNPETDSFSASPAQPNPASDSTAAQQTAQPVYNYEQPTTAQSAPYTQPYAQPYAQQTAQQTAQAGEQSAPPAYGQYGAPEYGQYAQPNTGYGYPPQGVPGQQYPPQGAYYYGQPPTERWNALSIAGFVLSFLIAPVGLILSIVALVQINKTHEKSKGMSIAGIIIGALGTVLTIVLIALVVWLVGYSVDHWTTTA</sequence>
<feature type="domain" description="DUF4190" evidence="3">
    <location>
        <begin position="135"/>
        <end position="189"/>
    </location>
</feature>
<feature type="compositionally biased region" description="Polar residues" evidence="1">
    <location>
        <begin position="17"/>
        <end position="34"/>
    </location>
</feature>
<feature type="region of interest" description="Disordered" evidence="1">
    <location>
        <begin position="1"/>
        <end position="93"/>
    </location>
</feature>